<reference evidence="1 2" key="2">
    <citation type="journal article" date="2011" name="Stand. Genomic Sci.">
        <title>Complete genome sequence of Truepera radiovictrix type strain (RQ-24).</title>
        <authorList>
            <person name="Ivanova N."/>
            <person name="Rohde C."/>
            <person name="Munk C."/>
            <person name="Nolan M."/>
            <person name="Lucas S."/>
            <person name="Del Rio T.G."/>
            <person name="Tice H."/>
            <person name="Deshpande S."/>
            <person name="Cheng J.F."/>
            <person name="Tapia R."/>
            <person name="Han C."/>
            <person name="Goodwin L."/>
            <person name="Pitluck S."/>
            <person name="Liolios K."/>
            <person name="Mavromatis K."/>
            <person name="Mikhailova N."/>
            <person name="Pati A."/>
            <person name="Chen A."/>
            <person name="Palaniappan K."/>
            <person name="Land M."/>
            <person name="Hauser L."/>
            <person name="Chang Y.J."/>
            <person name="Jeffries C.D."/>
            <person name="Brambilla E."/>
            <person name="Rohde M."/>
            <person name="Goker M."/>
            <person name="Tindall B.J."/>
            <person name="Woyke T."/>
            <person name="Bristow J."/>
            <person name="Eisen J.A."/>
            <person name="Markowitz V."/>
            <person name="Hugenholtz P."/>
            <person name="Kyrpides N.C."/>
            <person name="Klenk H.P."/>
            <person name="Lapidus A."/>
        </authorList>
    </citation>
    <scope>NUCLEOTIDE SEQUENCE [LARGE SCALE GENOMIC DNA]</scope>
    <source>
        <strain evidence="2">DSM 17093 / CIP 108686 / LMG 22925 / RQ-24</strain>
    </source>
</reference>
<dbReference type="HOGENOM" id="CLU_061968_0_0_0"/>
<organism evidence="1 2">
    <name type="scientific">Truepera radiovictrix (strain DSM 17093 / CIP 108686 / LMG 22925 / RQ-24)</name>
    <dbReference type="NCBI Taxonomy" id="649638"/>
    <lineage>
        <taxon>Bacteria</taxon>
        <taxon>Thermotogati</taxon>
        <taxon>Deinococcota</taxon>
        <taxon>Deinococci</taxon>
        <taxon>Trueperales</taxon>
        <taxon>Trueperaceae</taxon>
        <taxon>Truepera</taxon>
    </lineage>
</organism>
<accession>D7CQ42</accession>
<reference evidence="2" key="1">
    <citation type="submission" date="2010-05" db="EMBL/GenBank/DDBJ databases">
        <title>The complete genome of Truepera radiovictris DSM 17093.</title>
        <authorList>
            <consortium name="US DOE Joint Genome Institute (JGI-PGF)"/>
            <person name="Lucas S."/>
            <person name="Copeland A."/>
            <person name="Lapidus A."/>
            <person name="Glavina del Rio T."/>
            <person name="Dalin E."/>
            <person name="Tice H."/>
            <person name="Bruce D."/>
            <person name="Goodwin L."/>
            <person name="Pitluck S."/>
            <person name="Kyrpides N."/>
            <person name="Mavromatis K."/>
            <person name="Ovchinnikova G."/>
            <person name="Munk A.C."/>
            <person name="Detter J.C."/>
            <person name="Han C."/>
            <person name="Tapia R."/>
            <person name="Land M."/>
            <person name="Hauser L."/>
            <person name="Markowitz V."/>
            <person name="Cheng J.-F."/>
            <person name="Hugenholtz P."/>
            <person name="Woyke T."/>
            <person name="Wu D."/>
            <person name="Tindall B."/>
            <person name="Pomrenke H.G."/>
            <person name="Brambilla E."/>
            <person name="Klenk H.-P."/>
            <person name="Eisen J.A."/>
        </authorList>
    </citation>
    <scope>NUCLEOTIDE SEQUENCE [LARGE SCALE GENOMIC DNA]</scope>
    <source>
        <strain evidence="2">DSM 17093 / CIP 108686 / LMG 22925 / RQ-24</strain>
    </source>
</reference>
<gene>
    <name evidence="1" type="ordered locus">Trad_1708</name>
</gene>
<dbReference type="InterPro" id="IPR036086">
    <property type="entry name" value="ParB/Sulfiredoxin_sf"/>
</dbReference>
<dbReference type="EMBL" id="CP002049">
    <property type="protein sequence ID" value="ADI14826.1"/>
    <property type="molecule type" value="Genomic_DNA"/>
</dbReference>
<dbReference type="Proteomes" id="UP000000379">
    <property type="component" value="Chromosome"/>
</dbReference>
<dbReference type="AlphaFoldDB" id="D7CQ42"/>
<keyword evidence="2" id="KW-1185">Reference proteome</keyword>
<name>D7CQ42_TRURR</name>
<dbReference type="OrthoDB" id="1100724at2"/>
<dbReference type="eggNOG" id="COG1475">
    <property type="taxonomic scope" value="Bacteria"/>
</dbReference>
<sequence length="303" mass="35279">MSYHAQRRARQDAERARSRAFWHQVAHSLRGIPNELLPFSAVQHLHPASERYSGVKPIPIQQIVGSVDRYRDFDHYFLPRASHTLERWIGIRQAGLEGKELPPIQVYKVGELYFVKDGHHRVSVARNAGQKFIDAEIIELSVTVPPDSDDSVKDLIIKGEYADFLERTNLNRVRPDHYPIIFTVTGRYDVLLDHIATRQYYLGLKFGREVPWEEAVGSWYDRLYKRVVDESREHGVLKRFPGRTEADLYLWIMDHRYYLTQRYGQDVGSERAAVDFAQHHAPTLPVRAWQRALTLWRGGKTHG</sequence>
<protein>
    <submittedName>
        <fullName evidence="1">Uncharacterized protein</fullName>
    </submittedName>
</protein>
<dbReference type="KEGG" id="tra:Trad_1708"/>
<dbReference type="RefSeq" id="WP_013178193.1">
    <property type="nucleotide sequence ID" value="NC_014221.1"/>
</dbReference>
<dbReference type="STRING" id="649638.Trad_1708"/>
<proteinExistence type="predicted"/>
<dbReference type="SUPFAM" id="SSF110849">
    <property type="entry name" value="ParB/Sulfiredoxin"/>
    <property type="match status" value="1"/>
</dbReference>
<evidence type="ECO:0000313" key="1">
    <source>
        <dbReference type="EMBL" id="ADI14826.1"/>
    </source>
</evidence>
<evidence type="ECO:0000313" key="2">
    <source>
        <dbReference type="Proteomes" id="UP000000379"/>
    </source>
</evidence>